<keyword evidence="1" id="KW-0812">Transmembrane</keyword>
<gene>
    <name evidence="3" type="ORF">BWX89_01073</name>
</gene>
<reference evidence="3" key="1">
    <citation type="submission" date="2017-02" db="EMBL/GenBank/DDBJ databases">
        <title>Delving into the versatile metabolic prowess of the omnipresent phylum Bacteroidetes.</title>
        <authorList>
            <person name="Nobu M.K."/>
            <person name="Mei R."/>
            <person name="Narihiro T."/>
            <person name="Kuroda K."/>
            <person name="Liu W.-T."/>
        </authorList>
    </citation>
    <scope>NUCLEOTIDE SEQUENCE</scope>
    <source>
        <strain evidence="3">ADurb.Bin131</strain>
    </source>
</reference>
<feature type="transmembrane region" description="Helical" evidence="1">
    <location>
        <begin position="630"/>
        <end position="663"/>
    </location>
</feature>
<evidence type="ECO:0000313" key="3">
    <source>
        <dbReference type="EMBL" id="OQB73187.1"/>
    </source>
</evidence>
<protein>
    <submittedName>
        <fullName evidence="3">Uncharacterized protein</fullName>
    </submittedName>
</protein>
<dbReference type="NCBIfam" id="NF041770">
    <property type="entry name" value="CFI_box_CTERM"/>
    <property type="match status" value="1"/>
</dbReference>
<evidence type="ECO:0000256" key="2">
    <source>
        <dbReference type="SAM" id="SignalP"/>
    </source>
</evidence>
<keyword evidence="2" id="KW-0732">Signal</keyword>
<feature type="chain" id="PRO_5012822205" evidence="2">
    <location>
        <begin position="22"/>
        <end position="672"/>
    </location>
</feature>
<dbReference type="EMBL" id="MWDQ01000092">
    <property type="protein sequence ID" value="OQB73187.1"/>
    <property type="molecule type" value="Genomic_DNA"/>
</dbReference>
<accession>A0A1V6C8F6</accession>
<dbReference type="Proteomes" id="UP000485562">
    <property type="component" value="Unassembled WGS sequence"/>
</dbReference>
<sequence>MKKSSVLFALVVMVLVSNVNALSVVTKITNPGSISGQPDGIEPGGDRENSYSWCMDVLKQPDGDYLYVGSNRDLMFLFLMASLIQGNFPEGITIDYLCNTTFKGDIPIATDLRGRIFRLKTDQSGDWETVYTSPLLPSSFYPKDLGYRGALTFSDADGTDTGIYVVSIAFPIEGITTSTRVLKFPYNFSSGDVPKEVLRIASPPGQSNTLRPISKYQNNLYVGTSHNEIYETALPVEQPPAVWPPDTSTVGWSIIATDADFGNAWQNYKYFCWQFQEYSGYLYVILGSVEPDNHAQHGFLMYRGKPESNSIKANSAGWVWEEIIGDNGLYPSGMGDKYQGVACLNVFNGYLYLGTFNDVLGPLVNQGPMGIVESIHQPMMFRFNEKNDCEMIIGDTKPESEYPFLRTRIGNYDSGFYKPSIAQIFFPSPYNSFNYSLNQYIWWMETYNGKIYCATFDIRSFLDYLNEDVLITFGVADPQTRANTLRLIDLLYQANNNPAGFDIYVSQDGINWEPLTLNGFGDQFNYGGRVMKSSGNKMYVGTANPFYGCQVWTVAEVSTSGGGGGNCFIATVAFGSPMAKQVNILKRFRDKFLLTNNMGRRFVGWYYKNGPVAADFMSRHPLAKFIVRIFLYPVIFICWLFVTGLMANFILLTSLCILFIIIYRKSKKSVCS</sequence>
<proteinExistence type="predicted"/>
<evidence type="ECO:0000256" key="1">
    <source>
        <dbReference type="SAM" id="Phobius"/>
    </source>
</evidence>
<keyword evidence="1" id="KW-0472">Membrane</keyword>
<comment type="caution">
    <text evidence="3">The sequence shown here is derived from an EMBL/GenBank/DDBJ whole genome shotgun (WGS) entry which is preliminary data.</text>
</comment>
<name>A0A1V6C8F6_UNCT6</name>
<organism evidence="3">
    <name type="scientific">candidate division TA06 bacterium ADurb.Bin131</name>
    <dbReference type="NCBI Taxonomy" id="1852827"/>
    <lineage>
        <taxon>Bacteria</taxon>
        <taxon>Bacteria division TA06</taxon>
    </lineage>
</organism>
<keyword evidence="1" id="KW-1133">Transmembrane helix</keyword>
<dbReference type="InterPro" id="IPR049886">
    <property type="entry name" value="CFI_box_CTERM_dom"/>
</dbReference>
<feature type="signal peptide" evidence="2">
    <location>
        <begin position="1"/>
        <end position="21"/>
    </location>
</feature>
<dbReference type="AlphaFoldDB" id="A0A1V6C8F6"/>